<keyword evidence="2" id="KW-0521">NADP</keyword>
<dbReference type="InterPro" id="IPR036291">
    <property type="entry name" value="NAD(P)-bd_dom_sf"/>
</dbReference>
<keyword evidence="5" id="KW-1185">Reference proteome</keyword>
<dbReference type="EC" id="1.1.1.69" evidence="4"/>
<evidence type="ECO:0000256" key="2">
    <source>
        <dbReference type="ARBA" id="ARBA00022857"/>
    </source>
</evidence>
<dbReference type="GO" id="GO:0008206">
    <property type="term" value="P:bile acid metabolic process"/>
    <property type="evidence" value="ECO:0007669"/>
    <property type="project" value="UniProtKB-ARBA"/>
</dbReference>
<evidence type="ECO:0000313" key="4">
    <source>
        <dbReference type="EMBL" id="PQD95157.1"/>
    </source>
</evidence>
<gene>
    <name evidence="4" type="ORF">CYL18_10245</name>
</gene>
<dbReference type="RefSeq" id="WP_104849417.1">
    <property type="nucleotide sequence ID" value="NZ_PKOZ01000005.1"/>
</dbReference>
<proteinExistence type="inferred from homology"/>
<comment type="similarity">
    <text evidence="1">Belongs to the short-chain dehydrogenases/reductases (SDR) family.</text>
</comment>
<dbReference type="Proteomes" id="UP000239663">
    <property type="component" value="Unassembled WGS sequence"/>
</dbReference>
<dbReference type="InterPro" id="IPR002347">
    <property type="entry name" value="SDR_fam"/>
</dbReference>
<dbReference type="InterPro" id="IPR052178">
    <property type="entry name" value="Sec_Metab_Biosynth_SDR"/>
</dbReference>
<evidence type="ECO:0000313" key="5">
    <source>
        <dbReference type="Proteomes" id="UP000239663"/>
    </source>
</evidence>
<dbReference type="PRINTS" id="PR00081">
    <property type="entry name" value="GDHRDH"/>
</dbReference>
<evidence type="ECO:0000256" key="1">
    <source>
        <dbReference type="ARBA" id="ARBA00006484"/>
    </source>
</evidence>
<reference evidence="4 5" key="1">
    <citation type="submission" date="2017-12" db="EMBL/GenBank/DDBJ databases">
        <title>Taxonomic description and draft genome of Pradoshia cofamensis Gen. nov., sp. nov., a thermotolerant bacillale isolated from anterior gut of earthworm Eisenia fetida.</title>
        <authorList>
            <person name="Saha T."/>
            <person name="Chakraborty R."/>
        </authorList>
    </citation>
    <scope>NUCLEOTIDE SEQUENCE [LARGE SCALE GENOMIC DNA]</scope>
    <source>
        <strain evidence="4 5">EAG3</strain>
    </source>
</reference>
<sequence>MVEKGLFDLTGKTALVTGGGTGLGRIMAEALAEHGANIAVCSRNVTHGLETADFVTAQYGRKAEAYSCNVAVEEEVIETVERVIEDFGPIHILINNSGTTWGEKAEDMPYEAWRKVMDVNLGGTFLMSKYVGRQMIQNREGKIINIGSVAGIKAEPADVLNAIGYSTSKAGIHHFTKDLAMKWGEYGISVNAIAPGFFESKMTRHVLSENQEKIIRKNPLKRLGDPGSLKGAALFLASRASDHITGQIIAVDGGSSL</sequence>
<dbReference type="PROSITE" id="PS00061">
    <property type="entry name" value="ADH_SHORT"/>
    <property type="match status" value="1"/>
</dbReference>
<keyword evidence="3 4" id="KW-0560">Oxidoreductase</keyword>
<accession>A0A2S7MZI5</accession>
<dbReference type="PANTHER" id="PTHR43618:SF8">
    <property type="entry name" value="7ALPHA-HYDROXYSTEROID DEHYDROGENASE"/>
    <property type="match status" value="1"/>
</dbReference>
<dbReference type="NCBIfam" id="NF006070">
    <property type="entry name" value="PRK08213.1"/>
    <property type="match status" value="1"/>
</dbReference>
<dbReference type="GO" id="GO:0008874">
    <property type="term" value="F:gluconate 5-dehydrogenase activity"/>
    <property type="evidence" value="ECO:0007669"/>
    <property type="project" value="UniProtKB-EC"/>
</dbReference>
<organism evidence="4 5">
    <name type="scientific">Pradoshia eiseniae</name>
    <dbReference type="NCBI Taxonomy" id="2064768"/>
    <lineage>
        <taxon>Bacteria</taxon>
        <taxon>Bacillati</taxon>
        <taxon>Bacillota</taxon>
        <taxon>Bacilli</taxon>
        <taxon>Bacillales</taxon>
        <taxon>Bacillaceae</taxon>
        <taxon>Pradoshia</taxon>
    </lineage>
</organism>
<comment type="caution">
    <text evidence="4">The sequence shown here is derived from an EMBL/GenBank/DDBJ whole genome shotgun (WGS) entry which is preliminary data.</text>
</comment>
<dbReference type="AlphaFoldDB" id="A0A2S7MZI5"/>
<dbReference type="SUPFAM" id="SSF51735">
    <property type="entry name" value="NAD(P)-binding Rossmann-fold domains"/>
    <property type="match status" value="1"/>
</dbReference>
<dbReference type="OrthoDB" id="9803333at2"/>
<protein>
    <submittedName>
        <fullName evidence="4">Gluconate 5-dehydrogenase</fullName>
        <ecNumber evidence="4">1.1.1.69</ecNumber>
    </submittedName>
</protein>
<dbReference type="Pfam" id="PF13561">
    <property type="entry name" value="adh_short_C2"/>
    <property type="match status" value="1"/>
</dbReference>
<name>A0A2S7MZI5_9BACI</name>
<dbReference type="Gene3D" id="3.40.50.720">
    <property type="entry name" value="NAD(P)-binding Rossmann-like Domain"/>
    <property type="match status" value="1"/>
</dbReference>
<dbReference type="EMBL" id="PKOZ01000005">
    <property type="protein sequence ID" value="PQD95157.1"/>
    <property type="molecule type" value="Genomic_DNA"/>
</dbReference>
<dbReference type="FunFam" id="3.40.50.720:FF:000084">
    <property type="entry name" value="Short-chain dehydrogenase reductase"/>
    <property type="match status" value="1"/>
</dbReference>
<dbReference type="PANTHER" id="PTHR43618">
    <property type="entry name" value="7-ALPHA-HYDROXYSTEROID DEHYDROGENASE"/>
    <property type="match status" value="1"/>
</dbReference>
<dbReference type="PRINTS" id="PR00080">
    <property type="entry name" value="SDRFAMILY"/>
</dbReference>
<dbReference type="InterPro" id="IPR020904">
    <property type="entry name" value="Sc_DH/Rdtase_CS"/>
</dbReference>
<evidence type="ECO:0000256" key="3">
    <source>
        <dbReference type="ARBA" id="ARBA00023002"/>
    </source>
</evidence>